<dbReference type="AlphaFoldDB" id="A0AAN4YR04"/>
<comment type="caution">
    <text evidence="1">The sequence shown here is derived from an EMBL/GenBank/DDBJ whole genome shotgun (WGS) entry which is preliminary data.</text>
</comment>
<accession>A0AAN4YR04</accession>
<name>A0AAN4YR04_ASPOZ</name>
<gene>
    <name evidence="1" type="ORF">Aory04_000801900</name>
</gene>
<reference evidence="1" key="1">
    <citation type="submission" date="2023-04" db="EMBL/GenBank/DDBJ databases">
        <title>Aspergillus oryzae NBRC 4228.</title>
        <authorList>
            <person name="Ichikawa N."/>
            <person name="Sato H."/>
            <person name="Tonouchi N."/>
        </authorList>
    </citation>
    <scope>NUCLEOTIDE SEQUENCE</scope>
    <source>
        <strain evidence="1">NBRC 4228</strain>
    </source>
</reference>
<organism evidence="1 2">
    <name type="scientific">Aspergillus oryzae</name>
    <name type="common">Yellow koji mold</name>
    <dbReference type="NCBI Taxonomy" id="5062"/>
    <lineage>
        <taxon>Eukaryota</taxon>
        <taxon>Fungi</taxon>
        <taxon>Dikarya</taxon>
        <taxon>Ascomycota</taxon>
        <taxon>Pezizomycotina</taxon>
        <taxon>Eurotiomycetes</taxon>
        <taxon>Eurotiomycetidae</taxon>
        <taxon>Eurotiales</taxon>
        <taxon>Aspergillaceae</taxon>
        <taxon>Aspergillus</taxon>
        <taxon>Aspergillus subgen. Circumdati</taxon>
    </lineage>
</organism>
<evidence type="ECO:0000313" key="2">
    <source>
        <dbReference type="Proteomes" id="UP001165205"/>
    </source>
</evidence>
<dbReference type="EMBL" id="BSYA01000098">
    <property type="protein sequence ID" value="GMG32279.1"/>
    <property type="molecule type" value="Genomic_DNA"/>
</dbReference>
<sequence length="232" mass="25839">MFFSQLYLEARALREGSMIPPRRRRTRWRVDSYKVDAHQPTIPFIQQCIYPDSEPQIRPQYVARAIGSATSPSRTNRIARFSYPITKGHPNQTPRDWDPSYLLDVVVAQGAAILKLLTGEDQTLLVGGDTLLVLDLGLDVVDGVARLNVEGNGLTREGLDETIIGILSATFPPSSFISYLSQPVLGRIGGFKGSIWVRSTRETYICTVDARKKEQISSSPHIKITTPLITLE</sequence>
<dbReference type="Proteomes" id="UP001165205">
    <property type="component" value="Unassembled WGS sequence"/>
</dbReference>
<evidence type="ECO:0000313" key="1">
    <source>
        <dbReference type="EMBL" id="GMG32279.1"/>
    </source>
</evidence>
<proteinExistence type="predicted"/>
<protein>
    <submittedName>
        <fullName evidence="1">Unnamed protein product</fullName>
    </submittedName>
</protein>